<evidence type="ECO:0000256" key="6">
    <source>
        <dbReference type="ARBA" id="ARBA00022692"/>
    </source>
</evidence>
<dbReference type="Gene3D" id="1.10.3720.10">
    <property type="entry name" value="MetI-like"/>
    <property type="match status" value="1"/>
</dbReference>
<dbReference type="Pfam" id="PF00528">
    <property type="entry name" value="BPD_transp_1"/>
    <property type="match status" value="1"/>
</dbReference>
<keyword evidence="8 9" id="KW-0472">Membrane</keyword>
<proteinExistence type="inferred from homology"/>
<reference evidence="11" key="1">
    <citation type="journal article" date="2014" name="Front. Microbiol.">
        <title>High frequency of phylogenetically diverse reductive dehalogenase-homologous genes in deep subseafloor sedimentary metagenomes.</title>
        <authorList>
            <person name="Kawai M."/>
            <person name="Futagami T."/>
            <person name="Toyoda A."/>
            <person name="Takaki Y."/>
            <person name="Nishi S."/>
            <person name="Hori S."/>
            <person name="Arai W."/>
            <person name="Tsubouchi T."/>
            <person name="Morono Y."/>
            <person name="Uchiyama I."/>
            <person name="Ito T."/>
            <person name="Fujiyama A."/>
            <person name="Inagaki F."/>
            <person name="Takami H."/>
        </authorList>
    </citation>
    <scope>NUCLEOTIDE SEQUENCE</scope>
    <source>
        <strain evidence="11">Expedition CK06-06</strain>
    </source>
</reference>
<feature type="transmembrane region" description="Helical" evidence="9">
    <location>
        <begin position="9"/>
        <end position="34"/>
    </location>
</feature>
<dbReference type="CDD" id="cd06261">
    <property type="entry name" value="TM_PBP2"/>
    <property type="match status" value="1"/>
</dbReference>
<comment type="similarity">
    <text evidence="2">Belongs to the binding-protein-dependent transport system permease family. MalFG subfamily.</text>
</comment>
<dbReference type="GO" id="GO:0005886">
    <property type="term" value="C:plasma membrane"/>
    <property type="evidence" value="ECO:0007669"/>
    <property type="project" value="UniProtKB-SubCell"/>
</dbReference>
<evidence type="ECO:0000256" key="8">
    <source>
        <dbReference type="ARBA" id="ARBA00023136"/>
    </source>
</evidence>
<feature type="non-terminal residue" evidence="11">
    <location>
        <position position="205"/>
    </location>
</feature>
<keyword evidence="7 9" id="KW-1133">Transmembrane helix</keyword>
<evidence type="ECO:0000313" key="11">
    <source>
        <dbReference type="EMBL" id="GAH26272.1"/>
    </source>
</evidence>
<evidence type="ECO:0000256" key="4">
    <source>
        <dbReference type="ARBA" id="ARBA00022475"/>
    </source>
</evidence>
<dbReference type="SUPFAM" id="SSF161098">
    <property type="entry name" value="MetI-like"/>
    <property type="match status" value="1"/>
</dbReference>
<feature type="transmembrane region" description="Helical" evidence="9">
    <location>
        <begin position="97"/>
        <end position="118"/>
    </location>
</feature>
<name>X1E155_9ZZZZ</name>
<dbReference type="InterPro" id="IPR050901">
    <property type="entry name" value="BP-dep_ABC_trans_perm"/>
</dbReference>
<keyword evidence="3" id="KW-0813">Transport</keyword>
<dbReference type="PANTHER" id="PTHR32243:SF50">
    <property type="entry name" value="MALTOSE_MALTODEXTRIN TRANSPORT SYSTEM PERMEASE PROTEIN MALG"/>
    <property type="match status" value="1"/>
</dbReference>
<evidence type="ECO:0000256" key="9">
    <source>
        <dbReference type="SAM" id="Phobius"/>
    </source>
</evidence>
<evidence type="ECO:0000256" key="5">
    <source>
        <dbReference type="ARBA" id="ARBA00022597"/>
    </source>
</evidence>
<keyword evidence="4" id="KW-1003">Cell membrane</keyword>
<dbReference type="PROSITE" id="PS50928">
    <property type="entry name" value="ABC_TM1"/>
    <property type="match status" value="1"/>
</dbReference>
<feature type="transmembrane region" description="Helical" evidence="9">
    <location>
        <begin position="130"/>
        <end position="155"/>
    </location>
</feature>
<protein>
    <recommendedName>
        <fullName evidence="10">ABC transmembrane type-1 domain-containing protein</fullName>
    </recommendedName>
</protein>
<dbReference type="InterPro" id="IPR035906">
    <property type="entry name" value="MetI-like_sf"/>
</dbReference>
<feature type="transmembrane region" description="Helical" evidence="9">
    <location>
        <begin position="161"/>
        <end position="181"/>
    </location>
</feature>
<gene>
    <name evidence="11" type="ORF">S03H2_09743</name>
</gene>
<feature type="domain" description="ABC transmembrane type-1" evidence="10">
    <location>
        <begin position="93"/>
        <end position="205"/>
    </location>
</feature>
<evidence type="ECO:0000256" key="3">
    <source>
        <dbReference type="ARBA" id="ARBA00022448"/>
    </source>
</evidence>
<comment type="subcellular location">
    <subcellularLocation>
        <location evidence="1">Cell membrane</location>
        <topology evidence="1">Multi-pass membrane protein</topology>
    </subcellularLocation>
</comment>
<keyword evidence="5" id="KW-0762">Sugar transport</keyword>
<comment type="caution">
    <text evidence="11">The sequence shown here is derived from an EMBL/GenBank/DDBJ whole genome shotgun (WGS) entry which is preliminary data.</text>
</comment>
<organism evidence="11">
    <name type="scientific">marine sediment metagenome</name>
    <dbReference type="NCBI Taxonomy" id="412755"/>
    <lineage>
        <taxon>unclassified sequences</taxon>
        <taxon>metagenomes</taxon>
        <taxon>ecological metagenomes</taxon>
    </lineage>
</organism>
<evidence type="ECO:0000256" key="7">
    <source>
        <dbReference type="ARBA" id="ARBA00022989"/>
    </source>
</evidence>
<keyword evidence="6 9" id="KW-0812">Transmembrane</keyword>
<dbReference type="InterPro" id="IPR000515">
    <property type="entry name" value="MetI-like"/>
</dbReference>
<accession>X1E155</accession>
<dbReference type="PANTHER" id="PTHR32243">
    <property type="entry name" value="MALTOSE TRANSPORT SYSTEM PERMEASE-RELATED"/>
    <property type="match status" value="1"/>
</dbReference>
<dbReference type="GO" id="GO:0055085">
    <property type="term" value="P:transmembrane transport"/>
    <property type="evidence" value="ECO:0007669"/>
    <property type="project" value="InterPro"/>
</dbReference>
<sequence length="205" mass="23085">MRKSIKARIFLIILVMLIVIWSLGPILWTFIISISPEKNLITKPIVLNFKDFNFSNYRLLLPGNYQSNEASAFDITGEGGKDKREIEDFKDALKNSIIVSSSTTIIIIIVSTIAGYAFTRFRYKGRRFLFLIIILTMPIPVVVLAIPLIKIIAILKLSDTYIGLSLLYTSFIMPLATWMSASYFQTIPKDLEEAGYIDGCTKTGA</sequence>
<evidence type="ECO:0000259" key="10">
    <source>
        <dbReference type="PROSITE" id="PS50928"/>
    </source>
</evidence>
<dbReference type="EMBL" id="BARU01005070">
    <property type="protein sequence ID" value="GAH26272.1"/>
    <property type="molecule type" value="Genomic_DNA"/>
</dbReference>
<dbReference type="AlphaFoldDB" id="X1E155"/>
<evidence type="ECO:0000256" key="2">
    <source>
        <dbReference type="ARBA" id="ARBA00009047"/>
    </source>
</evidence>
<evidence type="ECO:0000256" key="1">
    <source>
        <dbReference type="ARBA" id="ARBA00004651"/>
    </source>
</evidence>